<dbReference type="EMBL" id="JYON01000013">
    <property type="protein sequence ID" value="KJH71223.1"/>
    <property type="molecule type" value="Genomic_DNA"/>
</dbReference>
<reference evidence="2 3" key="1">
    <citation type="submission" date="2015-02" db="EMBL/GenBank/DDBJ databases">
        <title>Draft genome of a novel marine cyanobacterium (Chroococcales) isolated from South Atlantic Ocean.</title>
        <authorList>
            <person name="Rigonato J."/>
            <person name="Alvarenga D.O."/>
            <person name="Branco L.H."/>
            <person name="Varani A.M."/>
            <person name="Brandini F.P."/>
            <person name="Fiore M.F."/>
        </authorList>
    </citation>
    <scope>NUCLEOTIDE SEQUENCE [LARGE SCALE GENOMIC DNA]</scope>
    <source>
        <strain evidence="2 3">CENA595</strain>
    </source>
</reference>
<organism evidence="2 3">
    <name type="scientific">Aliterella atlantica CENA595</name>
    <dbReference type="NCBI Taxonomy" id="1618023"/>
    <lineage>
        <taxon>Bacteria</taxon>
        <taxon>Bacillati</taxon>
        <taxon>Cyanobacteriota</taxon>
        <taxon>Cyanophyceae</taxon>
        <taxon>Chroococcidiopsidales</taxon>
        <taxon>Aliterellaceae</taxon>
        <taxon>Aliterella</taxon>
    </lineage>
</organism>
<feature type="chain" id="PRO_5002337223" description="Cyanovirin-N domain-containing protein" evidence="1">
    <location>
        <begin position="29"/>
        <end position="120"/>
    </location>
</feature>
<protein>
    <recommendedName>
        <fullName evidence="4">Cyanovirin-N domain-containing protein</fullName>
    </recommendedName>
</protein>
<evidence type="ECO:0008006" key="4">
    <source>
        <dbReference type="Google" id="ProtNLM"/>
    </source>
</evidence>
<gene>
    <name evidence="2" type="ORF">UH38_13080</name>
</gene>
<keyword evidence="3" id="KW-1185">Reference proteome</keyword>
<name>A0A0D8ZR09_9CYAN</name>
<evidence type="ECO:0000256" key="1">
    <source>
        <dbReference type="SAM" id="SignalP"/>
    </source>
</evidence>
<evidence type="ECO:0000313" key="3">
    <source>
        <dbReference type="Proteomes" id="UP000032452"/>
    </source>
</evidence>
<accession>A0A0D8ZR09</accession>
<evidence type="ECO:0000313" key="2">
    <source>
        <dbReference type="EMBL" id="KJH71223.1"/>
    </source>
</evidence>
<dbReference type="RefSeq" id="WP_045055113.1">
    <property type="nucleotide sequence ID" value="NZ_CAWMDP010000056.1"/>
</dbReference>
<comment type="caution">
    <text evidence="2">The sequence shown here is derived from an EMBL/GenBank/DDBJ whole genome shotgun (WGS) entry which is preliminary data.</text>
</comment>
<proteinExistence type="predicted"/>
<dbReference type="Proteomes" id="UP000032452">
    <property type="component" value="Unassembled WGS sequence"/>
</dbReference>
<sequence>MKASKLLLTSLSAFSFISISTMPQAAKAAVSCEAGTASNYSNGSLESCFLSIEANIGLSNNYFPCKASSRISFDEKGQFNSCTLAREIQLRSGNELTTCPADAKVYVEIQESGNQSVSCY</sequence>
<feature type="signal peptide" evidence="1">
    <location>
        <begin position="1"/>
        <end position="28"/>
    </location>
</feature>
<dbReference type="STRING" id="1618023.UH38_13080"/>
<keyword evidence="1" id="KW-0732">Signal</keyword>
<dbReference type="AlphaFoldDB" id="A0A0D8ZR09"/>
<dbReference type="OrthoDB" id="517586at2"/>